<reference evidence="1 2" key="1">
    <citation type="journal article" date="2018" name="PLoS Genet.">
        <title>Population sequencing reveals clonal diversity and ancestral inbreeding in the grapevine cultivar Chardonnay.</title>
        <authorList>
            <person name="Roach M.J."/>
            <person name="Johnson D.L."/>
            <person name="Bohlmann J."/>
            <person name="van Vuuren H.J."/>
            <person name="Jones S.J."/>
            <person name="Pretorius I.S."/>
            <person name="Schmidt S.A."/>
            <person name="Borneman A.R."/>
        </authorList>
    </citation>
    <scope>NUCLEOTIDE SEQUENCE [LARGE SCALE GENOMIC DNA]</scope>
    <source>
        <strain evidence="2">cv. Chardonnay</strain>
        <tissue evidence="1">Leaf</tissue>
    </source>
</reference>
<sequence length="252" mass="28372">MATVRRKRNEHLPATCSQVKLPKSWCSGEKFISVIARLPDDKQDAITEMGFGGLLHLEDFLIFACAALLAPNSKLEGIHDLWDTIWDGDIGVQKNWSKFVLHYIEDGIKEYQKNQSIRGCLIFLQAAGGQSSASDDATEVVNVFIDSQAHICIVVLQLVADFALDEDADSSEVVCDMHRLFITRVELASLNGGRWVNNIIIGVMSRMLNANQPHPRRCHYFNPSFSVVLASLYRKPEKKKYLTDHACFFKLT</sequence>
<name>A0A438GAW7_VITVI</name>
<dbReference type="EMBL" id="QGNW01000501">
    <property type="protein sequence ID" value="RVW69321.1"/>
    <property type="molecule type" value="Genomic_DNA"/>
</dbReference>
<dbReference type="Gene3D" id="3.40.395.10">
    <property type="entry name" value="Adenoviral Proteinase, Chain A"/>
    <property type="match status" value="1"/>
</dbReference>
<dbReference type="AlphaFoldDB" id="A0A438GAW7"/>
<dbReference type="SUPFAM" id="SSF54001">
    <property type="entry name" value="Cysteine proteinases"/>
    <property type="match status" value="1"/>
</dbReference>
<evidence type="ECO:0000313" key="1">
    <source>
        <dbReference type="EMBL" id="RVW69321.1"/>
    </source>
</evidence>
<protein>
    <submittedName>
        <fullName evidence="1">Uncharacterized protein</fullName>
    </submittedName>
</protein>
<dbReference type="InterPro" id="IPR038765">
    <property type="entry name" value="Papain-like_cys_pep_sf"/>
</dbReference>
<evidence type="ECO:0000313" key="2">
    <source>
        <dbReference type="Proteomes" id="UP000288805"/>
    </source>
</evidence>
<proteinExistence type="predicted"/>
<accession>A0A438GAW7</accession>
<dbReference type="Proteomes" id="UP000288805">
    <property type="component" value="Unassembled WGS sequence"/>
</dbReference>
<organism evidence="1 2">
    <name type="scientific">Vitis vinifera</name>
    <name type="common">Grape</name>
    <dbReference type="NCBI Taxonomy" id="29760"/>
    <lineage>
        <taxon>Eukaryota</taxon>
        <taxon>Viridiplantae</taxon>
        <taxon>Streptophyta</taxon>
        <taxon>Embryophyta</taxon>
        <taxon>Tracheophyta</taxon>
        <taxon>Spermatophyta</taxon>
        <taxon>Magnoliopsida</taxon>
        <taxon>eudicotyledons</taxon>
        <taxon>Gunneridae</taxon>
        <taxon>Pentapetalae</taxon>
        <taxon>rosids</taxon>
        <taxon>Vitales</taxon>
        <taxon>Vitaceae</taxon>
        <taxon>Viteae</taxon>
        <taxon>Vitis</taxon>
    </lineage>
</organism>
<gene>
    <name evidence="1" type="ORF">CK203_062747</name>
</gene>
<comment type="caution">
    <text evidence="1">The sequence shown here is derived from an EMBL/GenBank/DDBJ whole genome shotgun (WGS) entry which is preliminary data.</text>
</comment>